<evidence type="ECO:0000313" key="2">
    <source>
        <dbReference type="EMBL" id="QKJ19257.1"/>
    </source>
</evidence>
<reference evidence="2 3" key="1">
    <citation type="submission" date="2020-05" db="EMBL/GenBank/DDBJ databases">
        <title>Strain PA2F3 complete genome.</title>
        <authorList>
            <person name="Kim Y.-S."/>
            <person name="Kim S.-J."/>
            <person name="Jung H.-k."/>
            <person name="Kim S.-E."/>
            <person name="Kim K.-H."/>
        </authorList>
    </citation>
    <scope>NUCLEOTIDE SEQUENCE [LARGE SCALE GENOMIC DNA]</scope>
    <source>
        <strain evidence="2 3">PA2F3</strain>
    </source>
</reference>
<sequence>MSETLTSTLRVTPIPVPASLDAHDARLFGELVRIANDVCLVDAGHDGLRSEPLETLGFWQHQEDWISLGFAVERDDVVLGAVALIIATDPDATTIDFDLWVAPEHRGEGAEELLLAEVDREARARGRSTIQHWTLHRPGTPGPYLVPPTGFGRVPADDYAARVAVAHGFRLEQVERNSMFDLTGDLTPLAHMRDDAAAHAGADYRLELWSPPTPPELIDGFAYAISRMSTDAPQGGTVVDEEHWDADRVRRREERLVSQGLTTSVAGVVHVPTGAIVAYNELVIGEDPRAVTQQYGTLVLREHRGHRLGMLVKCANLLHWREVAPLSPSVSTFNAEENRPMLDINEAMGFVPVSYAGAWRKEIG</sequence>
<proteinExistence type="predicted"/>
<dbReference type="RefSeq" id="WP_172989698.1">
    <property type="nucleotide sequence ID" value="NZ_CP054038.1"/>
</dbReference>
<dbReference type="Pfam" id="PF00583">
    <property type="entry name" value="Acetyltransf_1"/>
    <property type="match status" value="1"/>
</dbReference>
<protein>
    <submittedName>
        <fullName evidence="2">GNAT family N-acetyltransferase</fullName>
    </submittedName>
</protein>
<dbReference type="InterPro" id="IPR000182">
    <property type="entry name" value="GNAT_dom"/>
</dbReference>
<dbReference type="InterPro" id="IPR016181">
    <property type="entry name" value="Acyl_CoA_acyltransferase"/>
</dbReference>
<dbReference type="EMBL" id="CP054038">
    <property type="protein sequence ID" value="QKJ19257.1"/>
    <property type="molecule type" value="Genomic_DNA"/>
</dbReference>
<dbReference type="GO" id="GO:0016747">
    <property type="term" value="F:acyltransferase activity, transferring groups other than amino-acyl groups"/>
    <property type="evidence" value="ECO:0007669"/>
    <property type="project" value="InterPro"/>
</dbReference>
<dbReference type="SUPFAM" id="SSF55729">
    <property type="entry name" value="Acyl-CoA N-acyltransferases (Nat)"/>
    <property type="match status" value="1"/>
</dbReference>
<feature type="domain" description="N-acetyltransferase" evidence="1">
    <location>
        <begin position="30"/>
        <end position="194"/>
    </location>
</feature>
<dbReference type="CDD" id="cd04301">
    <property type="entry name" value="NAT_SF"/>
    <property type="match status" value="1"/>
</dbReference>
<dbReference type="Gene3D" id="3.40.630.30">
    <property type="match status" value="1"/>
</dbReference>
<organism evidence="2 3">
    <name type="scientific">Microbacterium hominis</name>
    <dbReference type="NCBI Taxonomy" id="162426"/>
    <lineage>
        <taxon>Bacteria</taxon>
        <taxon>Bacillati</taxon>
        <taxon>Actinomycetota</taxon>
        <taxon>Actinomycetes</taxon>
        <taxon>Micrococcales</taxon>
        <taxon>Microbacteriaceae</taxon>
        <taxon>Microbacterium</taxon>
    </lineage>
</organism>
<gene>
    <name evidence="2" type="ORF">HQM25_07675</name>
</gene>
<dbReference type="Proteomes" id="UP000502498">
    <property type="component" value="Chromosome"/>
</dbReference>
<dbReference type="AlphaFoldDB" id="A0A7D4QCH4"/>
<evidence type="ECO:0000259" key="1">
    <source>
        <dbReference type="PROSITE" id="PS51186"/>
    </source>
</evidence>
<dbReference type="PROSITE" id="PS51186">
    <property type="entry name" value="GNAT"/>
    <property type="match status" value="1"/>
</dbReference>
<evidence type="ECO:0000313" key="3">
    <source>
        <dbReference type="Proteomes" id="UP000502498"/>
    </source>
</evidence>
<keyword evidence="2" id="KW-0808">Transferase</keyword>
<accession>A0A7D4QCH4</accession>
<name>A0A7D4QCH4_9MICO</name>